<evidence type="ECO:0000313" key="3">
    <source>
        <dbReference type="Proteomes" id="UP001220228"/>
    </source>
</evidence>
<dbReference type="InterPro" id="IPR002686">
    <property type="entry name" value="Transposase_17"/>
</dbReference>
<proteinExistence type="predicted"/>
<dbReference type="EMBL" id="CP120687">
    <property type="protein sequence ID" value="WFB38083.1"/>
    <property type="molecule type" value="Genomic_DNA"/>
</dbReference>
<dbReference type="SMART" id="SM01321">
    <property type="entry name" value="Y1_Tnp"/>
    <property type="match status" value="1"/>
</dbReference>
<accession>A0ABY8DM93</accession>
<dbReference type="Gene3D" id="3.30.70.1290">
    <property type="entry name" value="Transposase IS200-like"/>
    <property type="match status" value="1"/>
</dbReference>
<sequence length="149" mass="17537">MTKEKIQAAVYTRRYIYNFHYHLIWVTKYRNQTFATKELADEMKSILQKVADDNEIVIEKMAVMPDYVHVLISFPPSKAPTSAIKALKGRSAFIFLKRHPEIRHSQDWGGHLWSPSYYMSTLGNMGKDAVENYINEQKYNELTKHPNRR</sequence>
<evidence type="ECO:0000259" key="1">
    <source>
        <dbReference type="SMART" id="SM01321"/>
    </source>
</evidence>
<gene>
    <name evidence="2" type="primary">tnpA</name>
    <name evidence="2" type="ORF">LHUE1_001544</name>
</gene>
<dbReference type="PANTHER" id="PTHR33360">
    <property type="entry name" value="TRANSPOSASE FOR INSERTION SEQUENCE ELEMENT IS200"/>
    <property type="match status" value="1"/>
</dbReference>
<dbReference type="SUPFAM" id="SSF143422">
    <property type="entry name" value="Transposase IS200-like"/>
    <property type="match status" value="1"/>
</dbReference>
<feature type="domain" description="Transposase IS200-like" evidence="1">
    <location>
        <begin position="16"/>
        <end position="137"/>
    </location>
</feature>
<keyword evidence="3" id="KW-1185">Reference proteome</keyword>
<dbReference type="Proteomes" id="UP001220228">
    <property type="component" value="Chromosome"/>
</dbReference>
<evidence type="ECO:0000313" key="2">
    <source>
        <dbReference type="EMBL" id="WFB38083.1"/>
    </source>
</evidence>
<organism evidence="2 3">
    <name type="scientific">Lacticaseibacillus huelsenbergensis</name>
    <dbReference type="NCBI Taxonomy" id="3035291"/>
    <lineage>
        <taxon>Bacteria</taxon>
        <taxon>Bacillati</taxon>
        <taxon>Bacillota</taxon>
        <taxon>Bacilli</taxon>
        <taxon>Lactobacillales</taxon>
        <taxon>Lactobacillaceae</taxon>
        <taxon>Lacticaseibacillus</taxon>
    </lineage>
</organism>
<dbReference type="RefSeq" id="WP_213291583.1">
    <property type="nucleotide sequence ID" value="NZ_CP120687.1"/>
</dbReference>
<dbReference type="NCBIfam" id="NF033573">
    <property type="entry name" value="transpos_IS200"/>
    <property type="match status" value="1"/>
</dbReference>
<dbReference type="PANTHER" id="PTHR33360:SF2">
    <property type="entry name" value="TRANSPOSASE FOR INSERTION SEQUENCE ELEMENT IS200"/>
    <property type="match status" value="1"/>
</dbReference>
<name>A0ABY8DM93_9LACO</name>
<protein>
    <submittedName>
        <fullName evidence="2">IS200/IS605 family transposase</fullName>
    </submittedName>
</protein>
<reference evidence="2 3" key="1">
    <citation type="submission" date="2023-03" db="EMBL/GenBank/DDBJ databases">
        <authorList>
            <person name="Ruckert-Reed C."/>
        </authorList>
    </citation>
    <scope>NUCLEOTIDE SEQUENCE [LARGE SCALE GENOMIC DNA]</scope>
    <source>
        <strain evidence="2 3">DSM 115425</strain>
    </source>
</reference>
<dbReference type="InterPro" id="IPR036515">
    <property type="entry name" value="Transposase_17_sf"/>
</dbReference>
<dbReference type="Pfam" id="PF01797">
    <property type="entry name" value="Y1_Tnp"/>
    <property type="match status" value="1"/>
</dbReference>